<dbReference type="AlphaFoldDB" id="D8QCL6"/>
<evidence type="ECO:0000313" key="2">
    <source>
        <dbReference type="Proteomes" id="UP000007431"/>
    </source>
</evidence>
<dbReference type="HOGENOM" id="CLU_046231_1_0_1"/>
<organism evidence="2">
    <name type="scientific">Schizophyllum commune (strain H4-8 / FGSC 9210)</name>
    <name type="common">Split gill fungus</name>
    <dbReference type="NCBI Taxonomy" id="578458"/>
    <lineage>
        <taxon>Eukaryota</taxon>
        <taxon>Fungi</taxon>
        <taxon>Dikarya</taxon>
        <taxon>Basidiomycota</taxon>
        <taxon>Agaricomycotina</taxon>
        <taxon>Agaricomycetes</taxon>
        <taxon>Agaricomycetidae</taxon>
        <taxon>Agaricales</taxon>
        <taxon>Schizophyllaceae</taxon>
        <taxon>Schizophyllum</taxon>
    </lineage>
</organism>
<dbReference type="STRING" id="578458.D8QCL6"/>
<dbReference type="OMA" id="EDPFTHA"/>
<accession>D8QCL6</accession>
<name>D8QCL6_SCHCM</name>
<feature type="non-terminal residue" evidence="1">
    <location>
        <position position="331"/>
    </location>
</feature>
<dbReference type="EMBL" id="GL377309">
    <property type="protein sequence ID" value="EFI94954.1"/>
    <property type="molecule type" value="Genomic_DNA"/>
</dbReference>
<keyword evidence="2" id="KW-1185">Reference proteome</keyword>
<protein>
    <submittedName>
        <fullName evidence="1">Uncharacterized protein</fullName>
    </submittedName>
</protein>
<dbReference type="Proteomes" id="UP000007431">
    <property type="component" value="Unassembled WGS sequence"/>
</dbReference>
<sequence length="331" mass="36459">MESSSKKQKTSTRDLEALLDCSQLLTGRTISSRFDEIADALLYDYDLVVCGDAADTCFRLLEFEFYLHKPGCHEDPFVHRTAEQGELGRWYFHRAPGKGMTKYRGGTRKGLDLTFGDADAYGGILLRSVQREGSAEIISGPSLLVDKIVSLSGASDLIDLVENKWARDTSAFTPVGLFLRPRDDTTCTGHRDLCRTPRVGLDLSTASRAEYVAKAYRYVASFDRPLKSKTQTFAGAVYHCCYSLTRPEGDSPVLAEVSRSLHNSALTERLVKLTALSPAVVARYLKDYVAGYDKGSVKPFVGKKNVATSPSSYLPMMGALHRSLLDSHSST</sequence>
<proteinExistence type="predicted"/>
<reference evidence="1 2" key="1">
    <citation type="journal article" date="2010" name="Nat. Biotechnol.">
        <title>Genome sequence of the model mushroom Schizophyllum commune.</title>
        <authorList>
            <person name="Ohm R.A."/>
            <person name="de Jong J.F."/>
            <person name="Lugones L.G."/>
            <person name="Aerts A."/>
            <person name="Kothe E."/>
            <person name="Stajich J.E."/>
            <person name="de Vries R.P."/>
            <person name="Record E."/>
            <person name="Levasseur A."/>
            <person name="Baker S.E."/>
            <person name="Bartholomew K.A."/>
            <person name="Coutinho P.M."/>
            <person name="Erdmann S."/>
            <person name="Fowler T.J."/>
            <person name="Gathman A.C."/>
            <person name="Lombard V."/>
            <person name="Henrissat B."/>
            <person name="Knabe N."/>
            <person name="Kuees U."/>
            <person name="Lilly W.W."/>
            <person name="Lindquist E."/>
            <person name="Lucas S."/>
            <person name="Magnuson J.K."/>
            <person name="Piumi F."/>
            <person name="Raudaskoski M."/>
            <person name="Salamov A."/>
            <person name="Schmutz J."/>
            <person name="Schwarze F.W.M.R."/>
            <person name="vanKuyk P.A."/>
            <person name="Horton J.S."/>
            <person name="Grigoriev I.V."/>
            <person name="Woesten H.A.B."/>
        </authorList>
    </citation>
    <scope>NUCLEOTIDE SEQUENCE [LARGE SCALE GENOMIC DNA]</scope>
    <source>
        <strain evidence="2">H4-8 / FGSC 9210</strain>
    </source>
</reference>
<dbReference type="InParanoid" id="D8QCL6"/>
<gene>
    <name evidence="1" type="ORF">SCHCODRAFT_111610</name>
</gene>
<dbReference type="eggNOG" id="ENOG502S7FA">
    <property type="taxonomic scope" value="Eukaryota"/>
</dbReference>
<evidence type="ECO:0000313" key="1">
    <source>
        <dbReference type="EMBL" id="EFI94954.1"/>
    </source>
</evidence>
<dbReference type="VEuPathDB" id="FungiDB:SCHCODRAFT_02510704"/>